<dbReference type="Gene3D" id="3.40.50.1010">
    <property type="entry name" value="5'-nuclease"/>
    <property type="match status" value="1"/>
</dbReference>
<accession>A0A1C3P667</accession>
<dbReference type="Pfam" id="PF01850">
    <property type="entry name" value="PIN"/>
    <property type="match status" value="1"/>
</dbReference>
<sequence>MASRVYLDTSAVAKLFVAEKESSDLRRWLASHPEPPMFVSSALLGVELARLLGLVNPAMVDAANSFLAADVDIVEITPPVLGDAASVPPPRLRTLDAIHLATALDLRNSLDVMLTYDKVLAEAARTAGLAVACPGAAY</sequence>
<dbReference type="InterPro" id="IPR029060">
    <property type="entry name" value="PIN-like_dom_sf"/>
</dbReference>
<evidence type="ECO:0000259" key="5">
    <source>
        <dbReference type="Pfam" id="PF01850"/>
    </source>
</evidence>
<evidence type="ECO:0000256" key="3">
    <source>
        <dbReference type="ARBA" id="ARBA00022801"/>
    </source>
</evidence>
<gene>
    <name evidence="6" type="ORF">FDG2_4475</name>
</gene>
<keyword evidence="4" id="KW-0460">Magnesium</keyword>
<proteinExistence type="predicted"/>
<organism evidence="6 7">
    <name type="scientific">Candidatus Protofrankia californiensis</name>
    <dbReference type="NCBI Taxonomy" id="1839754"/>
    <lineage>
        <taxon>Bacteria</taxon>
        <taxon>Bacillati</taxon>
        <taxon>Actinomycetota</taxon>
        <taxon>Actinomycetes</taxon>
        <taxon>Frankiales</taxon>
        <taxon>Frankiaceae</taxon>
        <taxon>Protofrankia</taxon>
    </lineage>
</organism>
<evidence type="ECO:0000256" key="2">
    <source>
        <dbReference type="ARBA" id="ARBA00022723"/>
    </source>
</evidence>
<protein>
    <submittedName>
        <fullName evidence="6">PilT protein domain-containing protein</fullName>
    </submittedName>
</protein>
<keyword evidence="1" id="KW-0540">Nuclease</keyword>
<dbReference type="GO" id="GO:0004518">
    <property type="term" value="F:nuclease activity"/>
    <property type="evidence" value="ECO:0007669"/>
    <property type="project" value="UniProtKB-KW"/>
</dbReference>
<evidence type="ECO:0000256" key="4">
    <source>
        <dbReference type="ARBA" id="ARBA00022842"/>
    </source>
</evidence>
<keyword evidence="2" id="KW-0479">Metal-binding</keyword>
<feature type="domain" description="PIN" evidence="5">
    <location>
        <begin position="5"/>
        <end position="124"/>
    </location>
</feature>
<evidence type="ECO:0000256" key="1">
    <source>
        <dbReference type="ARBA" id="ARBA00022722"/>
    </source>
</evidence>
<dbReference type="GO" id="GO:0016787">
    <property type="term" value="F:hydrolase activity"/>
    <property type="evidence" value="ECO:0007669"/>
    <property type="project" value="UniProtKB-KW"/>
</dbReference>
<dbReference type="SUPFAM" id="SSF88723">
    <property type="entry name" value="PIN domain-like"/>
    <property type="match status" value="1"/>
</dbReference>
<dbReference type="AlphaFoldDB" id="A0A1C3P667"/>
<dbReference type="InterPro" id="IPR002716">
    <property type="entry name" value="PIN_dom"/>
</dbReference>
<evidence type="ECO:0000313" key="6">
    <source>
        <dbReference type="EMBL" id="SBW25270.1"/>
    </source>
</evidence>
<evidence type="ECO:0000313" key="7">
    <source>
        <dbReference type="Proteomes" id="UP000199013"/>
    </source>
</evidence>
<dbReference type="GO" id="GO:0046872">
    <property type="term" value="F:metal ion binding"/>
    <property type="evidence" value="ECO:0007669"/>
    <property type="project" value="UniProtKB-KW"/>
</dbReference>
<dbReference type="CDD" id="cd09874">
    <property type="entry name" value="PIN_MT3492-like"/>
    <property type="match status" value="1"/>
</dbReference>
<dbReference type="Proteomes" id="UP000199013">
    <property type="component" value="Unassembled WGS sequence"/>
</dbReference>
<reference evidence="7" key="1">
    <citation type="submission" date="2016-02" db="EMBL/GenBank/DDBJ databases">
        <authorList>
            <person name="Wibberg D."/>
        </authorList>
    </citation>
    <scope>NUCLEOTIDE SEQUENCE [LARGE SCALE GENOMIC DNA]</scope>
</reference>
<dbReference type="EMBL" id="FLUV01001879">
    <property type="protein sequence ID" value="SBW25270.1"/>
    <property type="molecule type" value="Genomic_DNA"/>
</dbReference>
<name>A0A1C3P667_9ACTN</name>
<keyword evidence="7" id="KW-1185">Reference proteome</keyword>
<keyword evidence="3" id="KW-0378">Hydrolase</keyword>